<dbReference type="SUPFAM" id="SSF53850">
    <property type="entry name" value="Periplasmic binding protein-like II"/>
    <property type="match status" value="1"/>
</dbReference>
<dbReference type="EMBL" id="JBHSHJ010000001">
    <property type="protein sequence ID" value="MFC4787399.1"/>
    <property type="molecule type" value="Genomic_DNA"/>
</dbReference>
<evidence type="ECO:0000313" key="3">
    <source>
        <dbReference type="Proteomes" id="UP001596001"/>
    </source>
</evidence>
<dbReference type="Proteomes" id="UP001596001">
    <property type="component" value="Unassembled WGS sequence"/>
</dbReference>
<accession>A0ABV9Q856</accession>
<keyword evidence="1" id="KW-0732">Signal</keyword>
<evidence type="ECO:0000256" key="1">
    <source>
        <dbReference type="SAM" id="SignalP"/>
    </source>
</evidence>
<protein>
    <submittedName>
        <fullName evidence="2">Phosphate ABC transporter substrate-binding protein</fullName>
    </submittedName>
</protein>
<proteinExistence type="predicted"/>
<dbReference type="RefSeq" id="WP_382428821.1">
    <property type="nucleotide sequence ID" value="NZ_JBHSHJ010000001.1"/>
</dbReference>
<dbReference type="Gene3D" id="3.40.190.10">
    <property type="entry name" value="Periplasmic binding protein-like II"/>
    <property type="match status" value="1"/>
</dbReference>
<feature type="chain" id="PRO_5045613728" evidence="1">
    <location>
        <begin position="22"/>
        <end position="145"/>
    </location>
</feature>
<feature type="signal peptide" evidence="1">
    <location>
        <begin position="1"/>
        <end position="21"/>
    </location>
</feature>
<gene>
    <name evidence="2" type="ORF">ACFO6X_00095</name>
</gene>
<sequence length="145" mass="15603">MKPLHIALLSMALTPPLPALAQGSVVVIAHRAVPVEKLDPSQATQIFLKQVQTWPDGKPIQPIDIKEGAPLRMEFYSKVTGRSPGQLRAYWARQAFTGMGFPPREVATAADVSKAVQATPGAIGYIDRKSAEGNVKVVLDPHSTP</sequence>
<name>A0ABV9Q856_9BURK</name>
<reference evidence="3" key="1">
    <citation type="journal article" date="2019" name="Int. J. Syst. Evol. Microbiol.">
        <title>The Global Catalogue of Microorganisms (GCM) 10K type strain sequencing project: providing services to taxonomists for standard genome sequencing and annotation.</title>
        <authorList>
            <consortium name="The Broad Institute Genomics Platform"/>
            <consortium name="The Broad Institute Genome Sequencing Center for Infectious Disease"/>
            <person name="Wu L."/>
            <person name="Ma J."/>
        </authorList>
    </citation>
    <scope>NUCLEOTIDE SEQUENCE [LARGE SCALE GENOMIC DNA]</scope>
    <source>
        <strain evidence="3">CCUG 49452</strain>
    </source>
</reference>
<keyword evidence="3" id="KW-1185">Reference proteome</keyword>
<comment type="caution">
    <text evidence="2">The sequence shown here is derived from an EMBL/GenBank/DDBJ whole genome shotgun (WGS) entry which is preliminary data.</text>
</comment>
<evidence type="ECO:0000313" key="2">
    <source>
        <dbReference type="EMBL" id="MFC4787399.1"/>
    </source>
</evidence>
<organism evidence="2 3">
    <name type="scientific">Giesbergeria sinuosa</name>
    <dbReference type="NCBI Taxonomy" id="80883"/>
    <lineage>
        <taxon>Bacteria</taxon>
        <taxon>Pseudomonadati</taxon>
        <taxon>Pseudomonadota</taxon>
        <taxon>Betaproteobacteria</taxon>
        <taxon>Burkholderiales</taxon>
        <taxon>Comamonadaceae</taxon>
        <taxon>Giesbergeria</taxon>
    </lineage>
</organism>